<evidence type="ECO:0000256" key="4">
    <source>
        <dbReference type="ARBA" id="ARBA00023004"/>
    </source>
</evidence>
<dbReference type="InterPro" id="IPR008988">
    <property type="entry name" value="Transcriptional_repressor_C"/>
</dbReference>
<dbReference type="SUPFAM" id="SSF46785">
    <property type="entry name" value="Winged helix' DNA-binding domain"/>
    <property type="match status" value="1"/>
</dbReference>
<evidence type="ECO:0000256" key="6">
    <source>
        <dbReference type="ARBA" id="ARBA00023125"/>
    </source>
</evidence>
<evidence type="ECO:0000313" key="10">
    <source>
        <dbReference type="Proteomes" id="UP001595685"/>
    </source>
</evidence>
<dbReference type="InterPro" id="IPR036421">
    <property type="entry name" value="Fe_dep_repressor_sf"/>
</dbReference>
<keyword evidence="7" id="KW-0804">Transcription</keyword>
<comment type="subunit">
    <text evidence="3">Homodimer.</text>
</comment>
<dbReference type="InterPro" id="IPR022687">
    <property type="entry name" value="HTH_DTXR"/>
</dbReference>
<comment type="subcellular location">
    <subcellularLocation>
        <location evidence="1">Cytoplasm</location>
    </subcellularLocation>
</comment>
<keyword evidence="5" id="KW-0805">Transcription regulation</keyword>
<keyword evidence="4" id="KW-0408">Iron</keyword>
<dbReference type="Proteomes" id="UP001595685">
    <property type="component" value="Unassembled WGS sequence"/>
</dbReference>
<dbReference type="PANTHER" id="PTHR33238">
    <property type="entry name" value="IRON (METAL) DEPENDENT REPRESSOR, DTXR FAMILY"/>
    <property type="match status" value="1"/>
</dbReference>
<evidence type="ECO:0000256" key="5">
    <source>
        <dbReference type="ARBA" id="ARBA00023015"/>
    </source>
</evidence>
<dbReference type="InterPro" id="IPR050536">
    <property type="entry name" value="DtxR_MntR_Metal-Reg"/>
</dbReference>
<reference evidence="10" key="1">
    <citation type="journal article" date="2019" name="Int. J. Syst. Evol. Microbiol.">
        <title>The Global Catalogue of Microorganisms (GCM) 10K type strain sequencing project: providing services to taxonomists for standard genome sequencing and annotation.</title>
        <authorList>
            <consortium name="The Broad Institute Genomics Platform"/>
            <consortium name="The Broad Institute Genome Sequencing Center for Infectious Disease"/>
            <person name="Wu L."/>
            <person name="Ma J."/>
        </authorList>
    </citation>
    <scope>NUCLEOTIDE SEQUENCE [LARGE SCALE GENOMIC DNA]</scope>
    <source>
        <strain evidence="10">NCAIM B.02333</strain>
    </source>
</reference>
<evidence type="ECO:0000256" key="1">
    <source>
        <dbReference type="ARBA" id="ARBA00004496"/>
    </source>
</evidence>
<dbReference type="Pfam" id="PF02742">
    <property type="entry name" value="Fe_dep_repr_C"/>
    <property type="match status" value="1"/>
</dbReference>
<dbReference type="SUPFAM" id="SSF50037">
    <property type="entry name" value="C-terminal domain of transcriptional repressors"/>
    <property type="match status" value="1"/>
</dbReference>
<dbReference type="PROSITE" id="PS50944">
    <property type="entry name" value="HTH_DTXR"/>
    <property type="match status" value="1"/>
</dbReference>
<dbReference type="Pfam" id="PF01325">
    <property type="entry name" value="Fe_dep_repress"/>
    <property type="match status" value="1"/>
</dbReference>
<dbReference type="InterPro" id="IPR022689">
    <property type="entry name" value="Iron_dep_repressor"/>
</dbReference>
<dbReference type="Gene3D" id="2.30.30.90">
    <property type="match status" value="1"/>
</dbReference>
<accession>A0ABV7WDF8</accession>
<evidence type="ECO:0000313" key="9">
    <source>
        <dbReference type="EMBL" id="MFC3687248.1"/>
    </source>
</evidence>
<evidence type="ECO:0000259" key="8">
    <source>
        <dbReference type="PROSITE" id="PS50944"/>
    </source>
</evidence>
<comment type="similarity">
    <text evidence="2">Belongs to the DtxR/MntR family.</text>
</comment>
<dbReference type="EMBL" id="JBHRWW010000001">
    <property type="protein sequence ID" value="MFC3687248.1"/>
    <property type="molecule type" value="Genomic_DNA"/>
</dbReference>
<sequence>MTTVSHDLIDTTEMYLRTVLEMEEDGVVPMRARIVEALGHSGPTVSQTVARMHRDGLVDLTDDRRLQLTDEGRRIATAVLRKHRVVERLLVDVIGLELDHAHEEACRWEHVVSDRVEARIVSLLGDPSVSPFGNPIPGHADGTPAVDEATGLAPGQRALSDVPDGTRARVVRLGEPAQSPRALLVALVEAGVVAGGEVEVTVAEDGARLVGRPGANPVRLVEPTTRHVLLHPLG</sequence>
<dbReference type="SMART" id="SM00529">
    <property type="entry name" value="HTH_DTXR"/>
    <property type="match status" value="1"/>
</dbReference>
<evidence type="ECO:0000256" key="3">
    <source>
        <dbReference type="ARBA" id="ARBA00011738"/>
    </source>
</evidence>
<name>A0ABV7WDF8_9MICO</name>
<keyword evidence="6" id="KW-0238">DNA-binding</keyword>
<gene>
    <name evidence="9" type="ORF">ACFOLH_02705</name>
</gene>
<evidence type="ECO:0000256" key="7">
    <source>
        <dbReference type="ARBA" id="ARBA00023163"/>
    </source>
</evidence>
<protein>
    <submittedName>
        <fullName evidence="9">Metal-dependent transcriptional regulator</fullName>
    </submittedName>
</protein>
<keyword evidence="10" id="KW-1185">Reference proteome</keyword>
<dbReference type="Gene3D" id="1.10.10.10">
    <property type="entry name" value="Winged helix-like DNA-binding domain superfamily/Winged helix DNA-binding domain"/>
    <property type="match status" value="1"/>
</dbReference>
<dbReference type="PANTHER" id="PTHR33238:SF10">
    <property type="entry name" value="IRON-DEPENDENT REPRESSOR IDER"/>
    <property type="match status" value="1"/>
</dbReference>
<organism evidence="9 10">
    <name type="scientific">Aquipuribacter hungaricus</name>
    <dbReference type="NCBI Taxonomy" id="545624"/>
    <lineage>
        <taxon>Bacteria</taxon>
        <taxon>Bacillati</taxon>
        <taxon>Actinomycetota</taxon>
        <taxon>Actinomycetes</taxon>
        <taxon>Micrococcales</taxon>
        <taxon>Intrasporangiaceae</taxon>
        <taxon>Aquipuribacter</taxon>
    </lineage>
</organism>
<proteinExistence type="inferred from homology"/>
<dbReference type="Gene3D" id="1.10.60.10">
    <property type="entry name" value="Iron dependent repressor, metal binding and dimerisation domain"/>
    <property type="match status" value="1"/>
</dbReference>
<evidence type="ECO:0000256" key="2">
    <source>
        <dbReference type="ARBA" id="ARBA00007871"/>
    </source>
</evidence>
<dbReference type="InterPro" id="IPR001367">
    <property type="entry name" value="Fe_dep_repressor"/>
</dbReference>
<dbReference type="InterPro" id="IPR036388">
    <property type="entry name" value="WH-like_DNA-bd_sf"/>
</dbReference>
<dbReference type="SUPFAM" id="SSF47979">
    <property type="entry name" value="Iron-dependent repressor protein, dimerization domain"/>
    <property type="match status" value="1"/>
</dbReference>
<dbReference type="RefSeq" id="WP_376983512.1">
    <property type="nucleotide sequence ID" value="NZ_JBBEOI010000087.1"/>
</dbReference>
<feature type="domain" description="HTH dtxR-type" evidence="8">
    <location>
        <begin position="1"/>
        <end position="69"/>
    </location>
</feature>
<dbReference type="InterPro" id="IPR038157">
    <property type="entry name" value="FeoA_core_dom"/>
</dbReference>
<comment type="caution">
    <text evidence="9">The sequence shown here is derived from an EMBL/GenBank/DDBJ whole genome shotgun (WGS) entry which is preliminary data.</text>
</comment>
<dbReference type="InterPro" id="IPR036390">
    <property type="entry name" value="WH_DNA-bd_sf"/>
</dbReference>